<dbReference type="Pfam" id="PF03600">
    <property type="entry name" value="CitMHS"/>
    <property type="match status" value="1"/>
</dbReference>
<keyword evidence="5" id="KW-1003">Cell membrane</keyword>
<feature type="transmembrane region" description="Helical" evidence="10">
    <location>
        <begin position="446"/>
        <end position="469"/>
    </location>
</feature>
<comment type="similarity">
    <text evidence="2">Belongs to the ArsB family.</text>
</comment>
<dbReference type="PANTHER" id="PTHR43302">
    <property type="entry name" value="TRANSPORTER ARSB-RELATED"/>
    <property type="match status" value="1"/>
</dbReference>
<comment type="subcellular location">
    <subcellularLocation>
        <location evidence="1">Cell membrane</location>
        <topology evidence="1">Multi-pass membrane protein</topology>
    </subcellularLocation>
</comment>
<feature type="transmembrane region" description="Helical" evidence="10">
    <location>
        <begin position="54"/>
        <end position="75"/>
    </location>
</feature>
<dbReference type="PANTHER" id="PTHR43302:SF6">
    <property type="entry name" value="ARSENICAL PUMP MEMBRANE PROTEIN-RELATED"/>
    <property type="match status" value="1"/>
</dbReference>
<feature type="transmembrane region" description="Helical" evidence="10">
    <location>
        <begin position="96"/>
        <end position="114"/>
    </location>
</feature>
<evidence type="ECO:0000256" key="10">
    <source>
        <dbReference type="SAM" id="Phobius"/>
    </source>
</evidence>
<feature type="domain" description="Citrate transporter-like" evidence="11">
    <location>
        <begin position="17"/>
        <end position="413"/>
    </location>
</feature>
<dbReference type="InterPro" id="IPR000802">
    <property type="entry name" value="Arsenical_pump_ArsB"/>
</dbReference>
<evidence type="ECO:0000256" key="4">
    <source>
        <dbReference type="ARBA" id="ARBA00022448"/>
    </source>
</evidence>
<dbReference type="RefSeq" id="WP_213485226.1">
    <property type="nucleotide sequence ID" value="NZ_CAJRAY010000077.1"/>
</dbReference>
<name>A0ABN7S4C5_THEXY</name>
<keyword evidence="13" id="KW-1185">Reference proteome</keyword>
<accession>A0ABN7S4C5</accession>
<evidence type="ECO:0000256" key="9">
    <source>
        <dbReference type="ARBA" id="ARBA00023136"/>
    </source>
</evidence>
<keyword evidence="9 10" id="KW-0472">Membrane</keyword>
<evidence type="ECO:0000256" key="8">
    <source>
        <dbReference type="ARBA" id="ARBA00022989"/>
    </source>
</evidence>
<keyword evidence="4" id="KW-0813">Transport</keyword>
<proteinExistence type="inferred from homology"/>
<keyword evidence="6 10" id="KW-0812">Transmembrane</keyword>
<feature type="transmembrane region" description="Helical" evidence="10">
    <location>
        <begin position="357"/>
        <end position="384"/>
    </location>
</feature>
<keyword evidence="8 10" id="KW-1133">Transmembrane helix</keyword>
<feature type="transmembrane region" description="Helical" evidence="10">
    <location>
        <begin position="120"/>
        <end position="135"/>
    </location>
</feature>
<feature type="transmembrane region" description="Helical" evidence="10">
    <location>
        <begin position="30"/>
        <end position="48"/>
    </location>
</feature>
<comment type="similarity">
    <text evidence="3">Belongs to the CitM (TC 2.A.11) transporter family.</text>
</comment>
<evidence type="ECO:0000256" key="1">
    <source>
        <dbReference type="ARBA" id="ARBA00004651"/>
    </source>
</evidence>
<sequence length="474" mass="51573">MHEAQAFGAYVIFAATIALLIWRPRGLNEAYPATGGALALLLIGIVRPQELGEVFGIVSGAVVTILCTIVMSIVLDSIGFFRWSAYNVIRYARGSGIRLYWVIMALCFLMTLFFNNDGSILITTPIIIQVARLLRLKIHQQIPYLIGGAMVATAASAPIGVSNLANLIALRIVGLDLNTYAWLMIPPSMAGIAVIALLLLAIHWRAIPRRIARLPERRTFTDDAGEEGYIIDSQTAAGRWLPESALESGKTPFHPLRRADAYVPDWRLFQLCITLVVLIRASFFAGSAAGIPIEWIAAAGAVSLIFIRWKWTGIGPADLIRKTPWHILAFAFGVYVVVTGMRNAGLTDWITAQVEPYIAAGGLMSIMWTGGLLTVMSNLINNLPSVMIGTMALTDMGLDGRTLQIAYLANIIGSDVGALLTPLGTLAALIWMFILKQHGIRVSWGAYIRTALLVIPAGLFVSLAALYLWTQWTG</sequence>
<feature type="transmembrane region" description="Helical" evidence="10">
    <location>
        <begin position="405"/>
        <end position="434"/>
    </location>
</feature>
<feature type="transmembrane region" description="Helical" evidence="10">
    <location>
        <begin position="142"/>
        <end position="161"/>
    </location>
</feature>
<dbReference type="PRINTS" id="PR00758">
    <property type="entry name" value="ARSENICPUMP"/>
</dbReference>
<dbReference type="CDD" id="cd01118">
    <property type="entry name" value="ArsB_permease"/>
    <property type="match status" value="1"/>
</dbReference>
<evidence type="ECO:0000256" key="5">
    <source>
        <dbReference type="ARBA" id="ARBA00022475"/>
    </source>
</evidence>
<feature type="transmembrane region" description="Helical" evidence="10">
    <location>
        <begin position="289"/>
        <end position="307"/>
    </location>
</feature>
<dbReference type="EMBL" id="CAJRAY010000077">
    <property type="protein sequence ID" value="CAG5090623.1"/>
    <property type="molecule type" value="Genomic_DNA"/>
</dbReference>
<reference evidence="12 13" key="1">
    <citation type="submission" date="2021-04" db="EMBL/GenBank/DDBJ databases">
        <authorList>
            <person name="Rakotoarivonina H."/>
        </authorList>
    </citation>
    <scope>NUCLEOTIDE SEQUENCE [LARGE SCALE GENOMIC DNA]</scope>
    <source>
        <strain evidence="12 13">XE</strain>
    </source>
</reference>
<comment type="caution">
    <text evidence="12">The sequence shown here is derived from an EMBL/GenBank/DDBJ whole genome shotgun (WGS) entry which is preliminary data.</text>
</comment>
<evidence type="ECO:0000256" key="2">
    <source>
        <dbReference type="ARBA" id="ARBA00006433"/>
    </source>
</evidence>
<evidence type="ECO:0000259" key="11">
    <source>
        <dbReference type="Pfam" id="PF03600"/>
    </source>
</evidence>
<evidence type="ECO:0000256" key="7">
    <source>
        <dbReference type="ARBA" id="ARBA00022849"/>
    </source>
</evidence>
<keyword evidence="7" id="KW-0059">Arsenical resistance</keyword>
<organism evidence="12 13">
    <name type="scientific">Thermobacillus xylanilyticus</name>
    <dbReference type="NCBI Taxonomy" id="76633"/>
    <lineage>
        <taxon>Bacteria</taxon>
        <taxon>Bacillati</taxon>
        <taxon>Bacillota</taxon>
        <taxon>Bacilli</taxon>
        <taxon>Bacillales</taxon>
        <taxon>Paenibacillaceae</taxon>
        <taxon>Thermobacillus</taxon>
    </lineage>
</organism>
<gene>
    <name evidence="12" type="primary">txxe 2914-ywrK</name>
    <name evidence="12" type="ORF">TXXE_14370</name>
</gene>
<feature type="transmembrane region" description="Helical" evidence="10">
    <location>
        <begin position="327"/>
        <end position="345"/>
    </location>
</feature>
<evidence type="ECO:0000313" key="13">
    <source>
        <dbReference type="Proteomes" id="UP000681526"/>
    </source>
</evidence>
<evidence type="ECO:0000313" key="12">
    <source>
        <dbReference type="EMBL" id="CAG5090623.1"/>
    </source>
</evidence>
<dbReference type="Proteomes" id="UP000681526">
    <property type="component" value="Unassembled WGS sequence"/>
</dbReference>
<evidence type="ECO:0000256" key="6">
    <source>
        <dbReference type="ARBA" id="ARBA00022692"/>
    </source>
</evidence>
<feature type="transmembrane region" description="Helical" evidence="10">
    <location>
        <begin position="181"/>
        <end position="204"/>
    </location>
</feature>
<feature type="transmembrane region" description="Helical" evidence="10">
    <location>
        <begin position="6"/>
        <end position="23"/>
    </location>
</feature>
<evidence type="ECO:0000256" key="3">
    <source>
        <dbReference type="ARBA" id="ARBA00009843"/>
    </source>
</evidence>
<dbReference type="InterPro" id="IPR004680">
    <property type="entry name" value="Cit_transptr-like_dom"/>
</dbReference>
<protein>
    <recommendedName>
        <fullName evidence="11">Citrate transporter-like domain-containing protein</fullName>
    </recommendedName>
</protein>